<protein>
    <submittedName>
        <fullName evidence="1">Uncharacterized protein</fullName>
    </submittedName>
</protein>
<name>A0A2I1BXT7_ASPN1</name>
<proteinExistence type="predicted"/>
<sequence>MLGVKCETLVERGIQCVLAKPSEGQAATKVVFGVDPGTGIDARYVEHIARQPPETPRLELSIRIGRLGCSRLTFTKGGSQSRRFPPVEAVKDEQDNHEEAEELIKMPLVVLLERSPLSSFRPQLFPVLCPSIQSQSGHSSSTRGPITLYCQHWTKCMHCLRTSTRNFDPHGGAPARVTTRLVSLYVHFLVLGMLENAHDLSAVLRWYAAFFETDDNDAPLWDPVLFSDIHVAVIILCEAFEHAELVSAVMGPGPGQTSLPSHSSKAEVERIFGLARGINVDSVFHNLLNWTLSLATFHAPPIQQLREKSAR</sequence>
<evidence type="ECO:0000313" key="2">
    <source>
        <dbReference type="Proteomes" id="UP000234474"/>
    </source>
</evidence>
<dbReference type="GeneID" id="36532516"/>
<dbReference type="VEuPathDB" id="FungiDB:P174DRAFT_424342"/>
<comment type="caution">
    <text evidence="1">The sequence shown here is derived from an EMBL/GenBank/DDBJ whole genome shotgun (WGS) entry which is preliminary data.</text>
</comment>
<dbReference type="EMBL" id="MSZS01000008">
    <property type="protein sequence ID" value="PKX90151.1"/>
    <property type="molecule type" value="Genomic_DNA"/>
</dbReference>
<dbReference type="RefSeq" id="XP_024678746.1">
    <property type="nucleotide sequence ID" value="XM_024825191.1"/>
</dbReference>
<accession>A0A2I1BXT7</accession>
<evidence type="ECO:0000313" key="1">
    <source>
        <dbReference type="EMBL" id="PKX90151.1"/>
    </source>
</evidence>
<gene>
    <name evidence="1" type="ORF">P174DRAFT_424342</name>
</gene>
<organism evidence="1 2">
    <name type="scientific">Aspergillus novofumigatus (strain IBT 16806)</name>
    <dbReference type="NCBI Taxonomy" id="1392255"/>
    <lineage>
        <taxon>Eukaryota</taxon>
        <taxon>Fungi</taxon>
        <taxon>Dikarya</taxon>
        <taxon>Ascomycota</taxon>
        <taxon>Pezizomycotina</taxon>
        <taxon>Eurotiomycetes</taxon>
        <taxon>Eurotiomycetidae</taxon>
        <taxon>Eurotiales</taxon>
        <taxon>Aspergillaceae</taxon>
        <taxon>Aspergillus</taxon>
        <taxon>Aspergillus subgen. Fumigati</taxon>
    </lineage>
</organism>
<dbReference type="OrthoDB" id="10603507at2759"/>
<dbReference type="Proteomes" id="UP000234474">
    <property type="component" value="Unassembled WGS sequence"/>
</dbReference>
<reference evidence="2" key="1">
    <citation type="journal article" date="2018" name="Proc. Natl. Acad. Sci. U.S.A.">
        <title>Linking secondary metabolites to gene clusters through genome sequencing of six diverse Aspergillus species.</title>
        <authorList>
            <person name="Kaerboelling I."/>
            <person name="Vesth T.C."/>
            <person name="Frisvad J.C."/>
            <person name="Nybo J.L."/>
            <person name="Theobald S."/>
            <person name="Kuo A."/>
            <person name="Bowyer P."/>
            <person name="Matsuda Y."/>
            <person name="Mondo S."/>
            <person name="Lyhne E.K."/>
            <person name="Kogle M.E."/>
            <person name="Clum A."/>
            <person name="Lipzen A."/>
            <person name="Salamov A."/>
            <person name="Ngan C.Y."/>
            <person name="Daum C."/>
            <person name="Chiniquy J."/>
            <person name="Barry K."/>
            <person name="LaButti K."/>
            <person name="Haridas S."/>
            <person name="Simmons B.A."/>
            <person name="Magnuson J.K."/>
            <person name="Mortensen U.H."/>
            <person name="Larsen T.O."/>
            <person name="Grigoriev I.V."/>
            <person name="Baker S.E."/>
            <person name="Andersen M.R."/>
        </authorList>
    </citation>
    <scope>NUCLEOTIDE SEQUENCE [LARGE SCALE GENOMIC DNA]</scope>
    <source>
        <strain evidence="2">IBT 16806</strain>
    </source>
</reference>
<dbReference type="AlphaFoldDB" id="A0A2I1BXT7"/>
<keyword evidence="2" id="KW-1185">Reference proteome</keyword>